<name>A0ABM7NRK4_9VIRU</name>
<dbReference type="InterPro" id="IPR001680">
    <property type="entry name" value="WD40_rpt"/>
</dbReference>
<dbReference type="EMBL" id="AP024483">
    <property type="protein sequence ID" value="BCS82793.1"/>
    <property type="molecule type" value="Genomic_DNA"/>
</dbReference>
<dbReference type="PANTHER" id="PTHR19879:SF9">
    <property type="entry name" value="TRANSCRIPTION INITIATION FACTOR TFIID SUBUNIT 5"/>
    <property type="match status" value="1"/>
</dbReference>
<dbReference type="SUPFAM" id="SSF50978">
    <property type="entry name" value="WD40 repeat-like"/>
    <property type="match status" value="1"/>
</dbReference>
<keyword evidence="1" id="KW-0853">WD repeat</keyword>
<evidence type="ECO:0000256" key="1">
    <source>
        <dbReference type="ARBA" id="ARBA00022574"/>
    </source>
</evidence>
<dbReference type="GeneID" id="80557998"/>
<dbReference type="PROSITE" id="PS00678">
    <property type="entry name" value="WD_REPEATS_1"/>
    <property type="match status" value="1"/>
</dbReference>
<keyword evidence="2" id="KW-0677">Repeat</keyword>
<evidence type="ECO:0000313" key="3">
    <source>
        <dbReference type="EMBL" id="BCS82793.1"/>
    </source>
</evidence>
<dbReference type="PROSITE" id="PS50082">
    <property type="entry name" value="WD_REPEATS_2"/>
    <property type="match status" value="2"/>
</dbReference>
<dbReference type="Gene3D" id="2.130.10.10">
    <property type="entry name" value="YVTN repeat-like/Quinoprotein amine dehydrogenase"/>
    <property type="match status" value="2"/>
</dbReference>
<dbReference type="InterPro" id="IPR036322">
    <property type="entry name" value="WD40_repeat_dom_sf"/>
</dbReference>
<sequence>MDNQQHILVVNLILTDENHSETLTLDKKILIEKCEYFSGMLTKFSEINSDTIRIKVIDSRISKNIIMSLFEDIDVYINIINEDYPDWKYLLLLYKCCDFFNIGFNVSHIYKLLVPSDGFDLLLDVIDLIGYDNNTIWLLNNNLPKDYDIRNFPTELLEAMRKQPTSYNIISGSFDRTIKLWNIQTQEFDAKIFTKLQKTLRYFPIRSESVFNNNITCMDYYHKHNQIISGSDYGVIKLWDLKNGEVLKELEHEFKIFDVCFSPNGKFCASASKELSIWNLNTGEQTLIFNSTRIKSKNCIKKCVRWTNDNIIVCGDSDGIVEFWDADTFLMIKWCQVFNGQISNIYFSPDRSQIAISHWSNIILYDSIFDRKILRIENAWEITGLAYSPTEDVIATIDSNCQIKLRNCRTGILFRSFPNNLLHSIKKLCFSSTGHQIIFACTSKNYEYMIGIWNWKLNDDIIYLKGHCNEITSLCIIPNDENFINERIMNTINGI</sequence>
<dbReference type="RefSeq" id="YP_010841401.1">
    <property type="nucleotide sequence ID" value="NC_079139.1"/>
</dbReference>
<reference evidence="3 4" key="1">
    <citation type="submission" date="2021-02" db="EMBL/GenBank/DDBJ databases">
        <title>Cotonvirus japonicus, which uses Golgi apparatus of host cells for its virion factory, phylogenetically links tailed tupanvirus and icosahedral mimivirus.</title>
        <authorList>
            <person name="Takahashi H."/>
            <person name="Fukaya S."/>
            <person name="Song C."/>
            <person name="Murata K."/>
            <person name="Takemura M."/>
        </authorList>
    </citation>
    <scope>NUCLEOTIDE SEQUENCE [LARGE SCALE GENOMIC DNA]</scope>
</reference>
<protein>
    <submittedName>
        <fullName evidence="3">WD-repeat family protein</fullName>
    </submittedName>
</protein>
<organism evidence="3 4">
    <name type="scientific">Cotonvirus japonicus</name>
    <dbReference type="NCBI Taxonomy" id="2811091"/>
    <lineage>
        <taxon>Viruses</taxon>
        <taxon>Varidnaviria</taxon>
        <taxon>Bamfordvirae</taxon>
        <taxon>Nucleocytoviricota</taxon>
        <taxon>Megaviricetes</taxon>
        <taxon>Imitervirales</taxon>
        <taxon>Mimiviridae</taxon>
        <taxon>Megamimivirinae</taxon>
        <taxon>Cotonvirus</taxon>
        <taxon>Cotonvirus japonicum</taxon>
    </lineage>
</organism>
<evidence type="ECO:0000256" key="2">
    <source>
        <dbReference type="ARBA" id="ARBA00022737"/>
    </source>
</evidence>
<dbReference type="Proteomes" id="UP001321479">
    <property type="component" value="Segment"/>
</dbReference>
<keyword evidence="4" id="KW-1185">Reference proteome</keyword>
<dbReference type="SMART" id="SM00320">
    <property type="entry name" value="WD40"/>
    <property type="match status" value="7"/>
</dbReference>
<accession>A0ABM7NRK4</accession>
<dbReference type="InterPro" id="IPR020472">
    <property type="entry name" value="WD40_PAC1"/>
</dbReference>
<dbReference type="PANTHER" id="PTHR19879">
    <property type="entry name" value="TRANSCRIPTION INITIATION FACTOR TFIID"/>
    <property type="match status" value="1"/>
</dbReference>
<proteinExistence type="predicted"/>
<evidence type="ECO:0000313" key="4">
    <source>
        <dbReference type="Proteomes" id="UP001321479"/>
    </source>
</evidence>
<dbReference type="Pfam" id="PF00400">
    <property type="entry name" value="WD40"/>
    <property type="match status" value="3"/>
</dbReference>
<dbReference type="InterPro" id="IPR015943">
    <property type="entry name" value="WD40/YVTN_repeat-like_dom_sf"/>
</dbReference>
<dbReference type="InterPro" id="IPR019775">
    <property type="entry name" value="WD40_repeat_CS"/>
</dbReference>
<dbReference type="PRINTS" id="PR00320">
    <property type="entry name" value="GPROTEINBRPT"/>
</dbReference>